<name>A0ABQ8FXA2_9PEZI</name>
<feature type="transmembrane region" description="Helical" evidence="7">
    <location>
        <begin position="30"/>
        <end position="51"/>
    </location>
</feature>
<evidence type="ECO:0000256" key="7">
    <source>
        <dbReference type="SAM" id="Phobius"/>
    </source>
</evidence>
<gene>
    <name evidence="9" type="ORF">B0J12DRAFT_303052</name>
</gene>
<evidence type="ECO:0000256" key="3">
    <source>
        <dbReference type="ARBA" id="ARBA00022989"/>
    </source>
</evidence>
<dbReference type="InterPro" id="IPR052337">
    <property type="entry name" value="SAT4-like"/>
</dbReference>
<keyword evidence="2 7" id="KW-0812">Transmembrane</keyword>
<evidence type="ECO:0000259" key="8">
    <source>
        <dbReference type="Pfam" id="PF20684"/>
    </source>
</evidence>
<dbReference type="Pfam" id="PF20684">
    <property type="entry name" value="Fung_rhodopsin"/>
    <property type="match status" value="1"/>
</dbReference>
<keyword evidence="10" id="KW-1185">Reference proteome</keyword>
<feature type="transmembrane region" description="Helical" evidence="7">
    <location>
        <begin position="149"/>
        <end position="175"/>
    </location>
</feature>
<feature type="transmembrane region" description="Helical" evidence="7">
    <location>
        <begin position="195"/>
        <end position="217"/>
    </location>
</feature>
<dbReference type="Proteomes" id="UP000774617">
    <property type="component" value="Unassembled WGS sequence"/>
</dbReference>
<feature type="transmembrane region" description="Helical" evidence="7">
    <location>
        <begin position="106"/>
        <end position="129"/>
    </location>
</feature>
<evidence type="ECO:0000256" key="2">
    <source>
        <dbReference type="ARBA" id="ARBA00022692"/>
    </source>
</evidence>
<reference evidence="9 10" key="1">
    <citation type="journal article" date="2021" name="Nat. Commun.">
        <title>Genetic determinants of endophytism in the Arabidopsis root mycobiome.</title>
        <authorList>
            <person name="Mesny F."/>
            <person name="Miyauchi S."/>
            <person name="Thiergart T."/>
            <person name="Pickel B."/>
            <person name="Atanasova L."/>
            <person name="Karlsson M."/>
            <person name="Huettel B."/>
            <person name="Barry K.W."/>
            <person name="Haridas S."/>
            <person name="Chen C."/>
            <person name="Bauer D."/>
            <person name="Andreopoulos W."/>
            <person name="Pangilinan J."/>
            <person name="LaButti K."/>
            <person name="Riley R."/>
            <person name="Lipzen A."/>
            <person name="Clum A."/>
            <person name="Drula E."/>
            <person name="Henrissat B."/>
            <person name="Kohler A."/>
            <person name="Grigoriev I.V."/>
            <person name="Martin F.M."/>
            <person name="Hacquard S."/>
        </authorList>
    </citation>
    <scope>NUCLEOTIDE SEQUENCE [LARGE SCALE GENOMIC DNA]</scope>
    <source>
        <strain evidence="9 10">MPI-SDFR-AT-0080</strain>
    </source>
</reference>
<feature type="domain" description="Rhodopsin" evidence="8">
    <location>
        <begin position="47"/>
        <end position="293"/>
    </location>
</feature>
<protein>
    <recommendedName>
        <fullName evidence="8">Rhodopsin domain-containing protein</fullName>
    </recommendedName>
</protein>
<comment type="caution">
    <text evidence="9">The sequence shown here is derived from an EMBL/GenBank/DDBJ whole genome shotgun (WGS) entry which is preliminary data.</text>
</comment>
<dbReference type="EMBL" id="JAGTJR010000040">
    <property type="protein sequence ID" value="KAH7032354.1"/>
    <property type="molecule type" value="Genomic_DNA"/>
</dbReference>
<keyword evidence="3 7" id="KW-1133">Transmembrane helix</keyword>
<evidence type="ECO:0000256" key="6">
    <source>
        <dbReference type="SAM" id="MobiDB-lite"/>
    </source>
</evidence>
<comment type="subcellular location">
    <subcellularLocation>
        <location evidence="1">Membrane</location>
        <topology evidence="1">Multi-pass membrane protein</topology>
    </subcellularLocation>
</comment>
<feature type="transmembrane region" description="Helical" evidence="7">
    <location>
        <begin position="63"/>
        <end position="86"/>
    </location>
</feature>
<dbReference type="PANTHER" id="PTHR33048:SF129">
    <property type="entry name" value="INTEGRAL MEMBRANE PROTEIN-RELATED"/>
    <property type="match status" value="1"/>
</dbReference>
<comment type="similarity">
    <text evidence="5">Belongs to the SAT4 family.</text>
</comment>
<evidence type="ECO:0000256" key="5">
    <source>
        <dbReference type="ARBA" id="ARBA00038359"/>
    </source>
</evidence>
<evidence type="ECO:0000313" key="10">
    <source>
        <dbReference type="Proteomes" id="UP000774617"/>
    </source>
</evidence>
<feature type="region of interest" description="Disordered" evidence="6">
    <location>
        <begin position="327"/>
        <end position="406"/>
    </location>
</feature>
<evidence type="ECO:0000256" key="4">
    <source>
        <dbReference type="ARBA" id="ARBA00023136"/>
    </source>
</evidence>
<evidence type="ECO:0000313" key="9">
    <source>
        <dbReference type="EMBL" id="KAH7032354.1"/>
    </source>
</evidence>
<dbReference type="PANTHER" id="PTHR33048">
    <property type="entry name" value="PTH11-LIKE INTEGRAL MEMBRANE PROTEIN (AFU_ORTHOLOGUE AFUA_5G11245)"/>
    <property type="match status" value="1"/>
</dbReference>
<dbReference type="InterPro" id="IPR049326">
    <property type="entry name" value="Rhodopsin_dom_fungi"/>
</dbReference>
<feature type="transmembrane region" description="Helical" evidence="7">
    <location>
        <begin position="229"/>
        <end position="251"/>
    </location>
</feature>
<feature type="compositionally biased region" description="Basic and acidic residues" evidence="6">
    <location>
        <begin position="382"/>
        <end position="401"/>
    </location>
</feature>
<organism evidence="9 10">
    <name type="scientific">Macrophomina phaseolina</name>
    <dbReference type="NCBI Taxonomy" id="35725"/>
    <lineage>
        <taxon>Eukaryota</taxon>
        <taxon>Fungi</taxon>
        <taxon>Dikarya</taxon>
        <taxon>Ascomycota</taxon>
        <taxon>Pezizomycotina</taxon>
        <taxon>Dothideomycetes</taxon>
        <taxon>Dothideomycetes incertae sedis</taxon>
        <taxon>Botryosphaeriales</taxon>
        <taxon>Botryosphaeriaceae</taxon>
        <taxon>Macrophomina</taxon>
    </lineage>
</organism>
<accession>A0ABQ8FXA2</accession>
<keyword evidence="4 7" id="KW-0472">Membrane</keyword>
<evidence type="ECO:0000256" key="1">
    <source>
        <dbReference type="ARBA" id="ARBA00004141"/>
    </source>
</evidence>
<proteinExistence type="inferred from homology"/>
<sequence length="509" mass="56353">MLESLRPPLQLILRWQTTEFPHGIRRGRGLLVLVVFFLVISLMFVSLRTYSRVRRGSFGVDDALIIFAMLFAIGVDASVVLGFVRYGYDRHVWDVTQPMALQARKIAFVIEELNSTSTCLTKISILFFYRRLALGTYTSLFVRIVQANILFVAAYLLVFSVVLFLTCYPFAAYWLQFDVFWSQQNTYKCLNEAATVVAANAFSILQDFIACGLPSVLLWKLQMPRRKKVLLGALLGLGILPCIAGVLRLLYTVRLYSTYDSTWACYPVFVWTVVETHLGIMCASAPALHSYLRKDVLTRWALFKSLSLSSYWRKSSKRRSASGHIELSDGISAGESSGKKGAGDGKMGGSADRSGSETLLASTVGGGRSESVASWSTAAAKKKGDGPDDERGMSVGEERPQDQQQHQPLFEAAANARRRGGDGGAGLWYLETLPEVSPIRMAHSEAPAAYPERCRAHELRDEGGLLTRTSSVRDEHEDEEAEIGVAVMGQPVIASPRDVHLHDGTRRGY</sequence>